<accession>A0A399EW39</accession>
<dbReference type="Proteomes" id="UP000265715">
    <property type="component" value="Unassembled WGS sequence"/>
</dbReference>
<dbReference type="InterPro" id="IPR023809">
    <property type="entry name" value="Thiopep_bacteriocin_synth_dom"/>
</dbReference>
<dbReference type="Gene3D" id="3.40.109.10">
    <property type="entry name" value="NADH Oxidase"/>
    <property type="match status" value="1"/>
</dbReference>
<evidence type="ECO:0000313" key="3">
    <source>
        <dbReference type="EMBL" id="RIH87830.1"/>
    </source>
</evidence>
<dbReference type="OrthoDB" id="9801593at2"/>
<keyword evidence="4" id="KW-1185">Reference proteome</keyword>
<dbReference type="AlphaFoldDB" id="A0A399EW39"/>
<proteinExistence type="predicted"/>
<evidence type="ECO:0000259" key="2">
    <source>
        <dbReference type="Pfam" id="PF14028"/>
    </source>
</evidence>
<dbReference type="InterPro" id="IPR000415">
    <property type="entry name" value="Nitroreductase-like"/>
</dbReference>
<dbReference type="InterPro" id="IPR029479">
    <property type="entry name" value="Nitroreductase"/>
</dbReference>
<name>A0A399EW39_9DEIN</name>
<dbReference type="GO" id="GO:0016491">
    <property type="term" value="F:oxidoreductase activity"/>
    <property type="evidence" value="ECO:0007669"/>
    <property type="project" value="InterPro"/>
</dbReference>
<protein>
    <submittedName>
        <fullName evidence="3">Thiopeptide-type bacteriocin biosynthesis domain protein</fullName>
    </submittedName>
</protein>
<reference evidence="3 4" key="1">
    <citation type="submission" date="2018-08" db="EMBL/GenBank/DDBJ databases">
        <title>Meiothermus terrae DSM 26712 genome sequencing project.</title>
        <authorList>
            <person name="Da Costa M.S."/>
            <person name="Albuquerque L."/>
            <person name="Raposo P."/>
            <person name="Froufe H.J.C."/>
            <person name="Barroso C.S."/>
            <person name="Egas C."/>
        </authorList>
    </citation>
    <scope>NUCLEOTIDE SEQUENCE [LARGE SCALE GENOMIC DNA]</scope>
    <source>
        <strain evidence="3 4">DSM 26712</strain>
    </source>
</reference>
<dbReference type="SUPFAM" id="SSF55469">
    <property type="entry name" value="FMN-dependent nitroreductase-like"/>
    <property type="match status" value="1"/>
</dbReference>
<dbReference type="NCBIfam" id="TIGR03891">
    <property type="entry name" value="thiopep_ocin"/>
    <property type="match status" value="1"/>
</dbReference>
<gene>
    <name evidence="3" type="ORF">Mterra_01098</name>
</gene>
<feature type="domain" description="Nitroreductase" evidence="1">
    <location>
        <begin position="16"/>
        <end position="77"/>
    </location>
</feature>
<dbReference type="Pfam" id="PF00881">
    <property type="entry name" value="Nitroreductase"/>
    <property type="match status" value="1"/>
</dbReference>
<dbReference type="EMBL" id="QXDL01000031">
    <property type="protein sequence ID" value="RIH87830.1"/>
    <property type="molecule type" value="Genomic_DNA"/>
</dbReference>
<organism evidence="3 4">
    <name type="scientific">Calidithermus terrae</name>
    <dbReference type="NCBI Taxonomy" id="1408545"/>
    <lineage>
        <taxon>Bacteria</taxon>
        <taxon>Thermotogati</taxon>
        <taxon>Deinococcota</taxon>
        <taxon>Deinococci</taxon>
        <taxon>Thermales</taxon>
        <taxon>Thermaceae</taxon>
        <taxon>Calidithermus</taxon>
    </lineage>
</organism>
<dbReference type="Pfam" id="PF14028">
    <property type="entry name" value="Lant_dehydr_C"/>
    <property type="match status" value="1"/>
</dbReference>
<comment type="caution">
    <text evidence="3">The sequence shown here is derived from an EMBL/GenBank/DDBJ whole genome shotgun (WGS) entry which is preliminary data.</text>
</comment>
<evidence type="ECO:0000313" key="4">
    <source>
        <dbReference type="Proteomes" id="UP000265715"/>
    </source>
</evidence>
<sequence>MGASTKARGARPRSRAVEKYGDRAYRFALQESGHMAQNLLLGAAALGMRATVLGSFLEDASAELLGLPPDELVLYALLAGPARPDPGLDEAAVPAPQPWWQWRLYADDPFRGLSEVRGRLLEPLEREGLIEGHWFMLKSDGGPHVRLRLRPSDLAEAGEVAARLERGLADLEAQGLFRAVPTVYEPEEGLFGGRAALEATHRMFCADARVALAAHALGGPDRYLASHLWSELMLRALGLDAFEQWDVWRRVRTLRPGSAEGLEERVRRLAGVLQQLHLQPDEALEASFRRLVPCAQEALAGLRAWGQALQGLNREGRLERGLRGIAAACTLFHWNRMAFAWLEHLLIAEARYRSTRPE</sequence>
<evidence type="ECO:0000259" key="1">
    <source>
        <dbReference type="Pfam" id="PF00881"/>
    </source>
</evidence>
<feature type="domain" description="Thiopeptide-type bacteriocin biosynthesis" evidence="2">
    <location>
        <begin position="99"/>
        <end position="337"/>
    </location>
</feature>